<organism evidence="1 2">
    <name type="scientific">Terrihabitans soli</name>
    <dbReference type="NCBI Taxonomy" id="708113"/>
    <lineage>
        <taxon>Bacteria</taxon>
        <taxon>Pseudomonadati</taxon>
        <taxon>Pseudomonadota</taxon>
        <taxon>Alphaproteobacteria</taxon>
        <taxon>Hyphomicrobiales</taxon>
        <taxon>Terrihabitans</taxon>
    </lineage>
</organism>
<dbReference type="Proteomes" id="UP000515317">
    <property type="component" value="Chromosome"/>
</dbReference>
<evidence type="ECO:0000313" key="2">
    <source>
        <dbReference type="Proteomes" id="UP000515317"/>
    </source>
</evidence>
<name>A0A6S6QVJ7_9HYPH</name>
<dbReference type="AlphaFoldDB" id="A0A6S6QVJ7"/>
<dbReference type="PANTHER" id="PTHR13061:SF29">
    <property type="entry name" value="GAMMA CARBONIC ANHYDRASE-LIKE 1, MITOCHONDRIAL-RELATED"/>
    <property type="match status" value="1"/>
</dbReference>
<dbReference type="InterPro" id="IPR001451">
    <property type="entry name" value="Hexapep"/>
</dbReference>
<proteinExistence type="predicted"/>
<dbReference type="RefSeq" id="WP_222874949.1">
    <property type="nucleotide sequence ID" value="NZ_AP023361.1"/>
</dbReference>
<evidence type="ECO:0000313" key="1">
    <source>
        <dbReference type="EMBL" id="BCJ91292.1"/>
    </source>
</evidence>
<sequence length="176" mass="18779">MALYELDGIAPELPASGRYFIAPSAEVIGRVRLDDDASIWFCAVLRGDTELIHIGPRCNVQDGAVMHTDPGFPLTLEANVTVGHRAVLHGCTVGANSLIGMGAIVLNGAKIGKNCLVGAGAFIPEGREFPDNSLIVGMPGKAIRTLDEDAVKNMQRPADFYDGNYRRFAKGLKKIG</sequence>
<dbReference type="Gene3D" id="2.160.10.10">
    <property type="entry name" value="Hexapeptide repeat proteins"/>
    <property type="match status" value="1"/>
</dbReference>
<dbReference type="SUPFAM" id="SSF51161">
    <property type="entry name" value="Trimeric LpxA-like enzymes"/>
    <property type="match status" value="1"/>
</dbReference>
<dbReference type="InterPro" id="IPR050484">
    <property type="entry name" value="Transf_Hexapept/Carb_Anhydrase"/>
</dbReference>
<gene>
    <name evidence="1" type="ORF">IZ6_20270</name>
</gene>
<dbReference type="KEGG" id="tso:IZ6_20270"/>
<dbReference type="Pfam" id="PF00132">
    <property type="entry name" value="Hexapep"/>
    <property type="match status" value="1"/>
</dbReference>
<dbReference type="PANTHER" id="PTHR13061">
    <property type="entry name" value="DYNACTIN SUBUNIT P25"/>
    <property type="match status" value="1"/>
</dbReference>
<dbReference type="InterPro" id="IPR047324">
    <property type="entry name" value="LbH_gamma_CA-like"/>
</dbReference>
<dbReference type="CDD" id="cd04645">
    <property type="entry name" value="LbH_gamma_CA_like"/>
    <property type="match status" value="1"/>
</dbReference>
<protein>
    <submittedName>
        <fullName evidence="1">Gamma carbonic anhydrase family protein</fullName>
    </submittedName>
</protein>
<dbReference type="EMBL" id="AP023361">
    <property type="protein sequence ID" value="BCJ91292.1"/>
    <property type="molecule type" value="Genomic_DNA"/>
</dbReference>
<dbReference type="InterPro" id="IPR011004">
    <property type="entry name" value="Trimer_LpxA-like_sf"/>
</dbReference>
<keyword evidence="2" id="KW-1185">Reference proteome</keyword>
<reference evidence="1 2" key="1">
    <citation type="submission" date="2020-08" db="EMBL/GenBank/DDBJ databases">
        <title>Genome sequence of Rhizobiales bacterium strain IZ6.</title>
        <authorList>
            <person name="Nakai R."/>
            <person name="Naganuma T."/>
        </authorList>
    </citation>
    <scope>NUCLEOTIDE SEQUENCE [LARGE SCALE GENOMIC DNA]</scope>
    <source>
        <strain evidence="1 2">IZ6</strain>
    </source>
</reference>
<accession>A0A6S6QVJ7</accession>